<dbReference type="HOGENOM" id="CLU_012893_5_3_9"/>
<feature type="transmembrane region" description="Helical" evidence="7">
    <location>
        <begin position="372"/>
        <end position="391"/>
    </location>
</feature>
<keyword evidence="6 7" id="KW-0472">Membrane</keyword>
<dbReference type="InterPro" id="IPR052031">
    <property type="entry name" value="Membrane_Transporter-Flippase"/>
</dbReference>
<dbReference type="PANTHER" id="PTHR43549">
    <property type="entry name" value="MULTIDRUG RESISTANCE PROTEIN YPNP-RELATED"/>
    <property type="match status" value="1"/>
</dbReference>
<dbReference type="InterPro" id="IPR002528">
    <property type="entry name" value="MATE_fam"/>
</dbReference>
<feature type="transmembrane region" description="Helical" evidence="7">
    <location>
        <begin position="21"/>
        <end position="39"/>
    </location>
</feature>
<dbReference type="PANTHER" id="PTHR43549:SF3">
    <property type="entry name" value="MULTIDRUG RESISTANCE PROTEIN YPNP-RELATED"/>
    <property type="match status" value="1"/>
</dbReference>
<keyword evidence="4 7" id="KW-0812">Transmembrane</keyword>
<dbReference type="CDD" id="cd13138">
    <property type="entry name" value="MATE_yoeA_like"/>
    <property type="match status" value="1"/>
</dbReference>
<keyword evidence="3" id="KW-1003">Cell membrane</keyword>
<feature type="transmembrane region" description="Helical" evidence="7">
    <location>
        <begin position="145"/>
        <end position="165"/>
    </location>
</feature>
<dbReference type="RefSeq" id="WP_013657250.1">
    <property type="nucleotide sequence ID" value="NC_015275.1"/>
</dbReference>
<feature type="transmembrane region" description="Helical" evidence="7">
    <location>
        <begin position="177"/>
        <end position="197"/>
    </location>
</feature>
<evidence type="ECO:0000256" key="7">
    <source>
        <dbReference type="SAM" id="Phobius"/>
    </source>
</evidence>
<keyword evidence="2" id="KW-0813">Transport</keyword>
<dbReference type="PIRSF" id="PIRSF006603">
    <property type="entry name" value="DinF"/>
    <property type="match status" value="1"/>
</dbReference>
<dbReference type="GO" id="GO:0042910">
    <property type="term" value="F:xenobiotic transmembrane transporter activity"/>
    <property type="evidence" value="ECO:0007669"/>
    <property type="project" value="InterPro"/>
</dbReference>
<keyword evidence="5 7" id="KW-1133">Transmembrane helix</keyword>
<organism evidence="8 9">
    <name type="scientific">Cellulosilyticum lentocellum (strain ATCC 49066 / DSM 5427 / NCIMB 11756 / RHM5)</name>
    <name type="common">Clostridium lentocellum</name>
    <dbReference type="NCBI Taxonomy" id="642492"/>
    <lineage>
        <taxon>Bacteria</taxon>
        <taxon>Bacillati</taxon>
        <taxon>Bacillota</taxon>
        <taxon>Clostridia</taxon>
        <taxon>Lachnospirales</taxon>
        <taxon>Cellulosilyticaceae</taxon>
        <taxon>Cellulosilyticum</taxon>
    </lineage>
</organism>
<dbReference type="KEGG" id="cle:Clole_2247"/>
<dbReference type="GO" id="GO:0015297">
    <property type="term" value="F:antiporter activity"/>
    <property type="evidence" value="ECO:0007669"/>
    <property type="project" value="InterPro"/>
</dbReference>
<sequence>MGESKLSTKDKKFREFALTGNMWRVIFHVCVPLALYQSLNQIFKILDSMMASHISGESVSAVAYLSQINLMLTAVGGGLAVGASLKISEAYGAGDYDLVKARVSSLFGLCGILGLGVLFFILPFTTPLLKLANTPNELIDLGSQYFKIELMGMVVSFFNNVYIAIERARGNSKRILYLNFGVIVIKLSLTAFFIYALKSGITMIAVATLISQLAMFGCAIYHMLDRHSIFSFSFKSITLKGKVTKPMIRLSIPVIIEKVAFQFGKVVINSMSTAYGVLTVGALGISNNMGGLTTMPQNGFQEGGAAVISQNIGAHQLDRALDAFKKLFVINTIIGCIGYGLTTGFLHVLSGLFAGNDLVFRQFIEEVYSFEAFGAIPLGINAAVMALLYGFGYTKLTLLINFCRVFVFRIPILWGLQQFTQIGSKSVGIVMMVSNILVGIMAVVVAGIVIRDICKRYQLCFWRINKEIERV</sequence>
<keyword evidence="9" id="KW-1185">Reference proteome</keyword>
<feature type="transmembrane region" description="Helical" evidence="7">
    <location>
        <begin position="398"/>
        <end position="416"/>
    </location>
</feature>
<evidence type="ECO:0000256" key="5">
    <source>
        <dbReference type="ARBA" id="ARBA00022989"/>
    </source>
</evidence>
<dbReference type="EMBL" id="CP002582">
    <property type="protein sequence ID" value="ADZ83956.1"/>
    <property type="molecule type" value="Genomic_DNA"/>
</dbReference>
<dbReference type="NCBIfam" id="TIGR00797">
    <property type="entry name" value="matE"/>
    <property type="match status" value="1"/>
</dbReference>
<evidence type="ECO:0000256" key="4">
    <source>
        <dbReference type="ARBA" id="ARBA00022692"/>
    </source>
</evidence>
<dbReference type="Proteomes" id="UP000008467">
    <property type="component" value="Chromosome"/>
</dbReference>
<name>F2JRN5_CELLD</name>
<feature type="transmembrane region" description="Helical" evidence="7">
    <location>
        <begin position="59"/>
        <end position="85"/>
    </location>
</feature>
<evidence type="ECO:0000256" key="6">
    <source>
        <dbReference type="ARBA" id="ARBA00023136"/>
    </source>
</evidence>
<feature type="transmembrane region" description="Helical" evidence="7">
    <location>
        <begin position="203"/>
        <end position="224"/>
    </location>
</feature>
<protein>
    <submittedName>
        <fullName evidence="8">MATE efflux family protein</fullName>
    </submittedName>
</protein>
<evidence type="ECO:0000313" key="9">
    <source>
        <dbReference type="Proteomes" id="UP000008467"/>
    </source>
</evidence>
<dbReference type="GO" id="GO:0005886">
    <property type="term" value="C:plasma membrane"/>
    <property type="evidence" value="ECO:0007669"/>
    <property type="project" value="UniProtKB-SubCell"/>
</dbReference>
<dbReference type="Pfam" id="PF01554">
    <property type="entry name" value="MatE"/>
    <property type="match status" value="2"/>
</dbReference>
<evidence type="ECO:0000256" key="2">
    <source>
        <dbReference type="ARBA" id="ARBA00022448"/>
    </source>
</evidence>
<dbReference type="AlphaFoldDB" id="F2JRN5"/>
<evidence type="ECO:0000256" key="3">
    <source>
        <dbReference type="ARBA" id="ARBA00022475"/>
    </source>
</evidence>
<feature type="transmembrane region" description="Helical" evidence="7">
    <location>
        <begin position="327"/>
        <end position="352"/>
    </location>
</feature>
<proteinExistence type="predicted"/>
<evidence type="ECO:0000256" key="1">
    <source>
        <dbReference type="ARBA" id="ARBA00004651"/>
    </source>
</evidence>
<dbReference type="eggNOG" id="COG0534">
    <property type="taxonomic scope" value="Bacteria"/>
</dbReference>
<gene>
    <name evidence="8" type="ordered locus">Clole_2247</name>
</gene>
<reference evidence="8 9" key="1">
    <citation type="journal article" date="2011" name="J. Bacteriol.">
        <title>Complete genome sequence of the cellulose-degrading bacterium Cellulosilyticum lentocellum.</title>
        <authorList>
            <consortium name="US DOE Joint Genome Institute"/>
            <person name="Miller D.A."/>
            <person name="Suen G."/>
            <person name="Bruce D."/>
            <person name="Copeland A."/>
            <person name="Cheng J.F."/>
            <person name="Detter C."/>
            <person name="Goodwin L.A."/>
            <person name="Han C.S."/>
            <person name="Hauser L.J."/>
            <person name="Land M.L."/>
            <person name="Lapidus A."/>
            <person name="Lucas S."/>
            <person name="Meincke L."/>
            <person name="Pitluck S."/>
            <person name="Tapia R."/>
            <person name="Teshima H."/>
            <person name="Woyke T."/>
            <person name="Fox B.G."/>
            <person name="Angert E.R."/>
            <person name="Currie C.R."/>
        </authorList>
    </citation>
    <scope>NUCLEOTIDE SEQUENCE [LARGE SCALE GENOMIC DNA]</scope>
    <source>
        <strain evidence="9">ATCC 49066 / DSM 5427 / NCIMB 11756 / RHM5</strain>
    </source>
</reference>
<feature type="transmembrane region" description="Helical" evidence="7">
    <location>
        <begin position="106"/>
        <end position="125"/>
    </location>
</feature>
<feature type="transmembrane region" description="Helical" evidence="7">
    <location>
        <begin position="428"/>
        <end position="450"/>
    </location>
</feature>
<accession>F2JRN5</accession>
<dbReference type="STRING" id="642492.Clole_2247"/>
<comment type="subcellular location">
    <subcellularLocation>
        <location evidence="1">Cell membrane</location>
        <topology evidence="1">Multi-pass membrane protein</topology>
    </subcellularLocation>
</comment>
<evidence type="ECO:0000313" key="8">
    <source>
        <dbReference type="EMBL" id="ADZ83956.1"/>
    </source>
</evidence>
<dbReference type="InterPro" id="IPR048279">
    <property type="entry name" value="MdtK-like"/>
</dbReference>